<dbReference type="FunCoup" id="A0A286UWG9">
    <property type="interactions" value="136"/>
</dbReference>
<keyword evidence="2" id="KW-1185">Reference proteome</keyword>
<dbReference type="Proteomes" id="UP000217199">
    <property type="component" value="Unassembled WGS sequence"/>
</dbReference>
<sequence length="346" mass="38906">MSFIISGQFAKSFARAGPNTCKNGYRLLSVLSSTQLSNLNDWSETVKKPSSALHITDDLSYSKLSDLFCTLPTRDVDPYDFQKTFGQLEDANSKLGLPPLHTLAYFYPRTPETHLGADQTDRAFCPPEPFTRRMWAGGSFRFAPDAGLRVGAPATAHFKVAQVEKKGLETEQSDVNKKGSPMVFVHQKIEYEQNQRIALEEERIHVYLPQEARANLRSVREVSGLPNPDYTFSWVPTATTLFRFSAITWNGHLIHLDPEFPQKVEGYPERLVHGPLTALMLVEALYHTNKDIAKRKISKYTYRARNPTVVGQLQNVRGAFTSPNRAIVWSDNGNGSVGMTGEVEFY</sequence>
<dbReference type="InterPro" id="IPR052741">
    <property type="entry name" value="Mitochondrial_HTD2"/>
</dbReference>
<evidence type="ECO:0000313" key="1">
    <source>
        <dbReference type="EMBL" id="PAV23937.1"/>
    </source>
</evidence>
<comment type="caution">
    <text evidence="1">The sequence shown here is derived from an EMBL/GenBank/DDBJ whole genome shotgun (WGS) entry which is preliminary data.</text>
</comment>
<dbReference type="PANTHER" id="PTHR28152">
    <property type="entry name" value="HYDROXYACYL-THIOESTER DEHYDRATASE TYPE 2, MITOCHONDRIAL"/>
    <property type="match status" value="1"/>
</dbReference>
<organism evidence="1 2">
    <name type="scientific">Pyrrhoderma noxium</name>
    <dbReference type="NCBI Taxonomy" id="2282107"/>
    <lineage>
        <taxon>Eukaryota</taxon>
        <taxon>Fungi</taxon>
        <taxon>Dikarya</taxon>
        <taxon>Basidiomycota</taxon>
        <taxon>Agaricomycotina</taxon>
        <taxon>Agaricomycetes</taxon>
        <taxon>Hymenochaetales</taxon>
        <taxon>Hymenochaetaceae</taxon>
        <taxon>Pyrrhoderma</taxon>
    </lineage>
</organism>
<dbReference type="GO" id="GO:0016853">
    <property type="term" value="F:isomerase activity"/>
    <property type="evidence" value="ECO:0007669"/>
    <property type="project" value="UniProtKB-KW"/>
</dbReference>
<dbReference type="STRING" id="2282107.A0A286UWG9"/>
<dbReference type="InterPro" id="IPR029069">
    <property type="entry name" value="HotDog_dom_sf"/>
</dbReference>
<dbReference type="AlphaFoldDB" id="A0A286UWG9"/>
<dbReference type="PANTHER" id="PTHR28152:SF1">
    <property type="entry name" value="HYDROXYACYL-THIOESTER DEHYDRATASE TYPE 2, MITOCHONDRIAL"/>
    <property type="match status" value="1"/>
</dbReference>
<dbReference type="OrthoDB" id="3257538at2759"/>
<dbReference type="Gene3D" id="3.10.129.10">
    <property type="entry name" value="Hotdog Thioesterase"/>
    <property type="match status" value="1"/>
</dbReference>
<dbReference type="EMBL" id="NBII01000001">
    <property type="protein sequence ID" value="PAV23937.1"/>
    <property type="molecule type" value="Genomic_DNA"/>
</dbReference>
<dbReference type="InParanoid" id="A0A286UWG9"/>
<accession>A0A286UWG9</accession>
<name>A0A286UWG9_9AGAM</name>
<evidence type="ECO:0000313" key="2">
    <source>
        <dbReference type="Proteomes" id="UP000217199"/>
    </source>
</evidence>
<dbReference type="GO" id="GO:0005739">
    <property type="term" value="C:mitochondrion"/>
    <property type="evidence" value="ECO:0007669"/>
    <property type="project" value="TreeGrafter"/>
</dbReference>
<protein>
    <submittedName>
        <fullName evidence="1">Thioesterase thiol ester dehydrase-isomerase</fullName>
    </submittedName>
</protein>
<proteinExistence type="predicted"/>
<dbReference type="GO" id="GO:0019171">
    <property type="term" value="F:(3R)-hydroxyacyl-[acyl-carrier-protein] dehydratase activity"/>
    <property type="evidence" value="ECO:0007669"/>
    <property type="project" value="TreeGrafter"/>
</dbReference>
<reference evidence="1 2" key="1">
    <citation type="journal article" date="2017" name="Mol. Ecol.">
        <title>Comparative and population genomic landscape of Phellinus noxius: A hypervariable fungus causing root rot in trees.</title>
        <authorList>
            <person name="Chung C.L."/>
            <person name="Lee T.J."/>
            <person name="Akiba M."/>
            <person name="Lee H.H."/>
            <person name="Kuo T.H."/>
            <person name="Liu D."/>
            <person name="Ke H.M."/>
            <person name="Yokoi T."/>
            <person name="Roa M.B."/>
            <person name="Lu M.J."/>
            <person name="Chang Y.Y."/>
            <person name="Ann P.J."/>
            <person name="Tsai J.N."/>
            <person name="Chen C.Y."/>
            <person name="Tzean S.S."/>
            <person name="Ota Y."/>
            <person name="Hattori T."/>
            <person name="Sahashi N."/>
            <person name="Liou R.F."/>
            <person name="Kikuchi T."/>
            <person name="Tsai I.J."/>
        </authorList>
    </citation>
    <scope>NUCLEOTIDE SEQUENCE [LARGE SCALE GENOMIC DNA]</scope>
    <source>
        <strain evidence="1 2">FFPRI411160</strain>
    </source>
</reference>
<gene>
    <name evidence="1" type="ORF">PNOK_0100500</name>
</gene>
<dbReference type="SUPFAM" id="SSF54637">
    <property type="entry name" value="Thioesterase/thiol ester dehydrase-isomerase"/>
    <property type="match status" value="1"/>
</dbReference>